<protein>
    <submittedName>
        <fullName evidence="1">Uncharacterized protein</fullName>
    </submittedName>
</protein>
<dbReference type="EMBL" id="JANUGW010000026">
    <property type="protein sequence ID" value="MCS0584928.1"/>
    <property type="molecule type" value="Genomic_DNA"/>
</dbReference>
<comment type="caution">
    <text evidence="1">The sequence shown here is derived from an EMBL/GenBank/DDBJ whole genome shotgun (WGS) entry which is preliminary data.</text>
</comment>
<sequence length="163" mass="18793">MDFFKFACQTGPHSEFEFGICDDQSGGIAFVDKRDSSKWVAKVKNKDAIPVIFTAIDKCVIADGELPGRGRCDGMLTADHLLYLVELKDQRQKWREHAIQQLISTIELLVENEVDLKKYTLKKAFACNRAHPHFVEIDHELQMRFFRNYGFRIDIQAEVLILS</sequence>
<name>A0ABT1ZYB8_9BURK</name>
<dbReference type="RefSeq" id="WP_258819470.1">
    <property type="nucleotide sequence ID" value="NZ_JANUGW010000026.1"/>
</dbReference>
<proteinExistence type="predicted"/>
<organism evidence="1 2">
    <name type="scientific">Massilia pinisoli</name>
    <dbReference type="NCBI Taxonomy" id="1772194"/>
    <lineage>
        <taxon>Bacteria</taxon>
        <taxon>Pseudomonadati</taxon>
        <taxon>Pseudomonadota</taxon>
        <taxon>Betaproteobacteria</taxon>
        <taxon>Burkholderiales</taxon>
        <taxon>Oxalobacteraceae</taxon>
        <taxon>Telluria group</taxon>
        <taxon>Massilia</taxon>
    </lineage>
</organism>
<accession>A0ABT1ZYB8</accession>
<reference evidence="1 2" key="1">
    <citation type="submission" date="2022-08" db="EMBL/GenBank/DDBJ databases">
        <title>Reclassification of Massilia species as members of the genera Telluria, Duganella, Pseudoduganella, Mokoshia gen. nov. and Zemynaea gen. nov. using orthogonal and non-orthogonal genome-based approaches.</title>
        <authorList>
            <person name="Bowman J.P."/>
        </authorList>
    </citation>
    <scope>NUCLEOTIDE SEQUENCE [LARGE SCALE GENOMIC DNA]</scope>
    <source>
        <strain evidence="1 2">JCM 31316</strain>
    </source>
</reference>
<evidence type="ECO:0000313" key="2">
    <source>
        <dbReference type="Proteomes" id="UP001204151"/>
    </source>
</evidence>
<dbReference type="Proteomes" id="UP001204151">
    <property type="component" value="Unassembled WGS sequence"/>
</dbReference>
<evidence type="ECO:0000313" key="1">
    <source>
        <dbReference type="EMBL" id="MCS0584928.1"/>
    </source>
</evidence>
<keyword evidence="2" id="KW-1185">Reference proteome</keyword>
<gene>
    <name evidence="1" type="ORF">NX784_25395</name>
</gene>